<keyword evidence="2" id="KW-1185">Reference proteome</keyword>
<name>A0A0D2K9T9_9CHLO</name>
<sequence length="103" mass="10665">MFVLLTAVAAARVSPRPTGAAGAALDVSKLPPGPVLEECPPSSRAFASYNASTSCNETCQAGTRRALIEINKRLIQQPGGGIDWSNDPFGSTGATVNFTTGVW</sequence>
<dbReference type="AlphaFoldDB" id="A0A0D2K9T9"/>
<proteinExistence type="predicted"/>
<reference evidence="1 2" key="1">
    <citation type="journal article" date="2013" name="BMC Genomics">
        <title>Reconstruction of the lipid metabolism for the microalga Monoraphidium neglectum from its genome sequence reveals characteristics suitable for biofuel production.</title>
        <authorList>
            <person name="Bogen C."/>
            <person name="Al-Dilaimi A."/>
            <person name="Albersmeier A."/>
            <person name="Wichmann J."/>
            <person name="Grundmann M."/>
            <person name="Rupp O."/>
            <person name="Lauersen K.J."/>
            <person name="Blifernez-Klassen O."/>
            <person name="Kalinowski J."/>
            <person name="Goesmann A."/>
            <person name="Mussgnug J.H."/>
            <person name="Kruse O."/>
        </authorList>
    </citation>
    <scope>NUCLEOTIDE SEQUENCE [LARGE SCALE GENOMIC DNA]</scope>
    <source>
        <strain evidence="1 2">SAG 48.87</strain>
    </source>
</reference>
<dbReference type="KEGG" id="mng:MNEG_15144"/>
<evidence type="ECO:0000313" key="2">
    <source>
        <dbReference type="Proteomes" id="UP000054498"/>
    </source>
</evidence>
<gene>
    <name evidence="1" type="ORF">MNEG_15144</name>
</gene>
<evidence type="ECO:0000313" key="1">
    <source>
        <dbReference type="EMBL" id="KIY92818.1"/>
    </source>
</evidence>
<dbReference type="EMBL" id="KK105288">
    <property type="protein sequence ID" value="KIY92818.1"/>
    <property type="molecule type" value="Genomic_DNA"/>
</dbReference>
<dbReference type="Proteomes" id="UP000054498">
    <property type="component" value="Unassembled WGS sequence"/>
</dbReference>
<dbReference type="RefSeq" id="XP_013891838.1">
    <property type="nucleotide sequence ID" value="XM_014036384.1"/>
</dbReference>
<dbReference type="GeneID" id="25732776"/>
<protein>
    <submittedName>
        <fullName evidence="1">Uncharacterized protein</fullName>
    </submittedName>
</protein>
<organism evidence="1 2">
    <name type="scientific">Monoraphidium neglectum</name>
    <dbReference type="NCBI Taxonomy" id="145388"/>
    <lineage>
        <taxon>Eukaryota</taxon>
        <taxon>Viridiplantae</taxon>
        <taxon>Chlorophyta</taxon>
        <taxon>core chlorophytes</taxon>
        <taxon>Chlorophyceae</taxon>
        <taxon>CS clade</taxon>
        <taxon>Sphaeropleales</taxon>
        <taxon>Selenastraceae</taxon>
        <taxon>Monoraphidium</taxon>
    </lineage>
</organism>
<accession>A0A0D2K9T9</accession>